<reference evidence="2 3" key="1">
    <citation type="journal article" date="2023" name="Plants (Basel)">
        <title>Bridging the Gap: Combining Genomics and Transcriptomics Approaches to Understand Stylosanthes scabra, an Orphan Legume from the Brazilian Caatinga.</title>
        <authorList>
            <person name="Ferreira-Neto J.R.C."/>
            <person name="da Silva M.D."/>
            <person name="Binneck E."/>
            <person name="de Melo N.F."/>
            <person name="da Silva R.H."/>
            <person name="de Melo A.L.T.M."/>
            <person name="Pandolfi V."/>
            <person name="Bustamante F.O."/>
            <person name="Brasileiro-Vidal A.C."/>
            <person name="Benko-Iseppon A.M."/>
        </authorList>
    </citation>
    <scope>NUCLEOTIDE SEQUENCE [LARGE SCALE GENOMIC DNA]</scope>
    <source>
        <tissue evidence="2">Leaves</tissue>
    </source>
</reference>
<name>A0ABU6VJL3_9FABA</name>
<dbReference type="Proteomes" id="UP001341840">
    <property type="component" value="Unassembled WGS sequence"/>
</dbReference>
<keyword evidence="3" id="KW-1185">Reference proteome</keyword>
<accession>A0ABU6VJL3</accession>
<proteinExistence type="predicted"/>
<feature type="region of interest" description="Disordered" evidence="1">
    <location>
        <begin position="86"/>
        <end position="137"/>
    </location>
</feature>
<gene>
    <name evidence="2" type="ORF">PIB30_062589</name>
</gene>
<organism evidence="2 3">
    <name type="scientific">Stylosanthes scabra</name>
    <dbReference type="NCBI Taxonomy" id="79078"/>
    <lineage>
        <taxon>Eukaryota</taxon>
        <taxon>Viridiplantae</taxon>
        <taxon>Streptophyta</taxon>
        <taxon>Embryophyta</taxon>
        <taxon>Tracheophyta</taxon>
        <taxon>Spermatophyta</taxon>
        <taxon>Magnoliopsida</taxon>
        <taxon>eudicotyledons</taxon>
        <taxon>Gunneridae</taxon>
        <taxon>Pentapetalae</taxon>
        <taxon>rosids</taxon>
        <taxon>fabids</taxon>
        <taxon>Fabales</taxon>
        <taxon>Fabaceae</taxon>
        <taxon>Papilionoideae</taxon>
        <taxon>50 kb inversion clade</taxon>
        <taxon>dalbergioids sensu lato</taxon>
        <taxon>Dalbergieae</taxon>
        <taxon>Pterocarpus clade</taxon>
        <taxon>Stylosanthes</taxon>
    </lineage>
</organism>
<dbReference type="EMBL" id="JASCZI010151618">
    <property type="protein sequence ID" value="MED6173746.1"/>
    <property type="molecule type" value="Genomic_DNA"/>
</dbReference>
<feature type="non-terminal residue" evidence="2">
    <location>
        <position position="1"/>
    </location>
</feature>
<evidence type="ECO:0000256" key="1">
    <source>
        <dbReference type="SAM" id="MobiDB-lite"/>
    </source>
</evidence>
<comment type="caution">
    <text evidence="2">The sequence shown here is derived from an EMBL/GenBank/DDBJ whole genome shotgun (WGS) entry which is preliminary data.</text>
</comment>
<evidence type="ECO:0000313" key="2">
    <source>
        <dbReference type="EMBL" id="MED6173746.1"/>
    </source>
</evidence>
<sequence length="137" mass="15653">LPPTPNLDSRSHCHIPHSKIPSLLPPPPYYNHTIAIIITTANNNDNIINNNKINNTNKETRREELMATETLERHSKSKRELLVRMQRQRQINNDKSKGNRTTEMNNEEDKENFGGPKMELNDGEEEEIEANSGGLEA</sequence>
<evidence type="ECO:0000313" key="3">
    <source>
        <dbReference type="Proteomes" id="UP001341840"/>
    </source>
</evidence>
<protein>
    <submittedName>
        <fullName evidence="2">Uncharacterized protein</fullName>
    </submittedName>
</protein>